<reference evidence="1" key="1">
    <citation type="journal article" date="2021" name="Proc. Natl. Acad. Sci. U.S.A.">
        <title>A Catalog of Tens of Thousands of Viruses from Human Metagenomes Reveals Hidden Associations with Chronic Diseases.</title>
        <authorList>
            <person name="Tisza M.J."/>
            <person name="Buck C.B."/>
        </authorList>
    </citation>
    <scope>NUCLEOTIDE SEQUENCE</scope>
    <source>
        <strain evidence="1">CtES717</strain>
    </source>
</reference>
<evidence type="ECO:0000313" key="1">
    <source>
        <dbReference type="EMBL" id="DAE92255.1"/>
    </source>
</evidence>
<sequence length="190" mass="22515">MIQAAQVASKFTLFTHHAKTFPLLVQALRNSLLKLGMFNDEKIAEEQVIGVLNFDIHLVKDFRGRRYIERVTECIPIEDKNEYTFEHRQEKTLEGKLDKFMDNATRFFSKTTNKELYKYVNILEYHDGTYVLTNPISDTNIREMRNNMDTSDIADFDKFVEENWGIKSKPYYDEEEIVETKKRGRKPKEN</sequence>
<organism evidence="1">
    <name type="scientific">Siphoviridae sp. ctES717</name>
    <dbReference type="NCBI Taxonomy" id="2827564"/>
    <lineage>
        <taxon>Viruses</taxon>
        <taxon>Duplodnaviria</taxon>
        <taxon>Heunggongvirae</taxon>
        <taxon>Uroviricota</taxon>
        <taxon>Caudoviricetes</taxon>
    </lineage>
</organism>
<dbReference type="EMBL" id="BK057795">
    <property type="protein sequence ID" value="DAE92255.1"/>
    <property type="molecule type" value="Genomic_DNA"/>
</dbReference>
<name>A0A8S5RRZ1_9CAUD</name>
<evidence type="ECO:0008006" key="2">
    <source>
        <dbReference type="Google" id="ProtNLM"/>
    </source>
</evidence>
<dbReference type="Gene3D" id="3.40.50.300">
    <property type="entry name" value="P-loop containing nucleotide triphosphate hydrolases"/>
    <property type="match status" value="1"/>
</dbReference>
<accession>A0A8S5RRZ1</accession>
<proteinExistence type="predicted"/>
<dbReference type="InterPro" id="IPR027417">
    <property type="entry name" value="P-loop_NTPase"/>
</dbReference>
<protein>
    <recommendedName>
        <fullName evidence="2">AAA ATPase</fullName>
    </recommendedName>
</protein>